<dbReference type="Gene3D" id="3.30.200.70">
    <property type="match status" value="1"/>
</dbReference>
<dbReference type="SUPFAM" id="SSF56112">
    <property type="entry name" value="Protein kinase-like (PK-like)"/>
    <property type="match status" value="1"/>
</dbReference>
<protein>
    <submittedName>
        <fullName evidence="3">Phosphotransferase</fullName>
    </submittedName>
</protein>
<evidence type="ECO:0000313" key="4">
    <source>
        <dbReference type="Proteomes" id="UP000660668"/>
    </source>
</evidence>
<dbReference type="PANTHER" id="PTHR21064:SF6">
    <property type="entry name" value="AMINOGLYCOSIDE PHOSPHOTRANSFERASE DOMAIN-CONTAINING PROTEIN"/>
    <property type="match status" value="1"/>
</dbReference>
<proteinExistence type="inferred from homology"/>
<dbReference type="InterPro" id="IPR002575">
    <property type="entry name" value="Aminoglycoside_PTrfase"/>
</dbReference>
<feature type="domain" description="Aminoglycoside phosphotransferase" evidence="2">
    <location>
        <begin position="40"/>
        <end position="285"/>
    </location>
</feature>
<comment type="similarity">
    <text evidence="1">Belongs to the pseudomonas-type ThrB family.</text>
</comment>
<dbReference type="GO" id="GO:0019202">
    <property type="term" value="F:amino acid kinase activity"/>
    <property type="evidence" value="ECO:0007669"/>
    <property type="project" value="TreeGrafter"/>
</dbReference>
<dbReference type="InterPro" id="IPR011009">
    <property type="entry name" value="Kinase-like_dom_sf"/>
</dbReference>
<dbReference type="RefSeq" id="WP_194694947.1">
    <property type="nucleotide sequence ID" value="NZ_JADKPO010000003.1"/>
</dbReference>
<organism evidence="3 4">
    <name type="scientific">Nocardioides agariphilus</name>
    <dbReference type="NCBI Taxonomy" id="433664"/>
    <lineage>
        <taxon>Bacteria</taxon>
        <taxon>Bacillati</taxon>
        <taxon>Actinomycetota</taxon>
        <taxon>Actinomycetes</taxon>
        <taxon>Propionibacteriales</taxon>
        <taxon>Nocardioidaceae</taxon>
        <taxon>Nocardioides</taxon>
    </lineage>
</organism>
<evidence type="ECO:0000313" key="3">
    <source>
        <dbReference type="EMBL" id="MBF4766797.1"/>
    </source>
</evidence>
<sequence length="340" mass="37709">MSTHDLSGEGVAARLEPVARRALAEYGVSPDAALTLLNVSENATYAVDDPDTGERTVLRVHRHGYHDAAAIESELAWLDALREDTGVRTPRVLPTPDGRRLLAMPEEGQADPRHVVRFEFLPGVEPEEAGETLPESFEVLGGITARMHEHALRWQRPPGFTRFAWDYDGAFGSVARWGRWQDGMAVGPAETEVLGRLDDTLRARLTAFGSGPDRYGLVHADLRLANLLEDRTPDGDEHYVIDFDDCGFSWFLYDFGSAVSFFEDDPRVPELADAWVRGYRTVRDLPAEDEAEIPTFVMMRRLLLVAWIGSHSGTELAQSMGAAFTAASCDLAEDYLSRFG</sequence>
<dbReference type="Proteomes" id="UP000660668">
    <property type="component" value="Unassembled WGS sequence"/>
</dbReference>
<accession>A0A930YH75</accession>
<evidence type="ECO:0000259" key="2">
    <source>
        <dbReference type="Pfam" id="PF01636"/>
    </source>
</evidence>
<dbReference type="PANTHER" id="PTHR21064">
    <property type="entry name" value="AMINOGLYCOSIDE PHOSPHOTRANSFERASE DOMAIN-CONTAINING PROTEIN-RELATED"/>
    <property type="match status" value="1"/>
</dbReference>
<dbReference type="Gene3D" id="1.10.510.10">
    <property type="entry name" value="Transferase(Phosphotransferase) domain 1"/>
    <property type="match status" value="1"/>
</dbReference>
<dbReference type="Gene3D" id="1.20.1270.170">
    <property type="match status" value="1"/>
</dbReference>
<dbReference type="InterPro" id="IPR050249">
    <property type="entry name" value="Pseudomonas-type_ThrB"/>
</dbReference>
<name>A0A930YH75_9ACTN</name>
<keyword evidence="4" id="KW-1185">Reference proteome</keyword>
<dbReference type="AlphaFoldDB" id="A0A930YH75"/>
<dbReference type="Pfam" id="PF01636">
    <property type="entry name" value="APH"/>
    <property type="match status" value="1"/>
</dbReference>
<reference evidence="3" key="1">
    <citation type="submission" date="2020-11" db="EMBL/GenBank/DDBJ databases">
        <title>Nocardioides cynanchi sp. nov., isolated from soil of rhizosphere of Cynanchum wilfordii.</title>
        <authorList>
            <person name="Lee J.-S."/>
            <person name="Suh M.K."/>
            <person name="Kim J.-S."/>
        </authorList>
    </citation>
    <scope>NUCLEOTIDE SEQUENCE</scope>
    <source>
        <strain evidence="3">KCTC 19276</strain>
    </source>
</reference>
<dbReference type="EMBL" id="JADKPO010000003">
    <property type="protein sequence ID" value="MBF4766797.1"/>
    <property type="molecule type" value="Genomic_DNA"/>
</dbReference>
<comment type="caution">
    <text evidence="3">The sequence shown here is derived from an EMBL/GenBank/DDBJ whole genome shotgun (WGS) entry which is preliminary data.</text>
</comment>
<evidence type="ECO:0000256" key="1">
    <source>
        <dbReference type="ARBA" id="ARBA00038240"/>
    </source>
</evidence>
<gene>
    <name evidence="3" type="ORF">ISU10_03325</name>
</gene>